<feature type="domain" description="GP-PDE" evidence="3">
    <location>
        <begin position="129"/>
        <end position="424"/>
    </location>
</feature>
<dbReference type="InParanoid" id="E4X2M6"/>
<reference evidence="4" key="1">
    <citation type="journal article" date="2010" name="Science">
        <title>Plasticity of animal genome architecture unmasked by rapid evolution of a pelagic tunicate.</title>
        <authorList>
            <person name="Denoeud F."/>
            <person name="Henriet S."/>
            <person name="Mungpakdee S."/>
            <person name="Aury J.M."/>
            <person name="Da Silva C."/>
            <person name="Brinkmann H."/>
            <person name="Mikhaleva J."/>
            <person name="Olsen L.C."/>
            <person name="Jubin C."/>
            <person name="Canestro C."/>
            <person name="Bouquet J.M."/>
            <person name="Danks G."/>
            <person name="Poulain J."/>
            <person name="Campsteijn C."/>
            <person name="Adamski M."/>
            <person name="Cross I."/>
            <person name="Yadetie F."/>
            <person name="Muffato M."/>
            <person name="Louis A."/>
            <person name="Butcher S."/>
            <person name="Tsagkogeorga G."/>
            <person name="Konrad A."/>
            <person name="Singh S."/>
            <person name="Jensen M.F."/>
            <person name="Cong E.H."/>
            <person name="Eikeseth-Otteraa H."/>
            <person name="Noel B."/>
            <person name="Anthouard V."/>
            <person name="Porcel B.M."/>
            <person name="Kachouri-Lafond R."/>
            <person name="Nishino A."/>
            <person name="Ugolini M."/>
            <person name="Chourrout P."/>
            <person name="Nishida H."/>
            <person name="Aasland R."/>
            <person name="Huzurbazar S."/>
            <person name="Westhof E."/>
            <person name="Delsuc F."/>
            <person name="Lehrach H."/>
            <person name="Reinhardt R."/>
            <person name="Weissenbach J."/>
            <person name="Roy S.W."/>
            <person name="Artiguenave F."/>
            <person name="Postlethwait J.H."/>
            <person name="Manak J.R."/>
            <person name="Thompson E.M."/>
            <person name="Jaillon O."/>
            <person name="Du Pasquier L."/>
            <person name="Boudinot P."/>
            <person name="Liberles D.A."/>
            <person name="Volff J.N."/>
            <person name="Philippe H."/>
            <person name="Lenhard B."/>
            <person name="Roest Crollius H."/>
            <person name="Wincker P."/>
            <person name="Chourrout D."/>
        </authorList>
    </citation>
    <scope>NUCLEOTIDE SEQUENCE [LARGE SCALE GENOMIC DNA]</scope>
</reference>
<dbReference type="GO" id="GO:0046475">
    <property type="term" value="P:glycerophospholipid catabolic process"/>
    <property type="evidence" value="ECO:0007669"/>
    <property type="project" value="TreeGrafter"/>
</dbReference>
<dbReference type="AlphaFoldDB" id="E4X2M6"/>
<sequence>MTLKDNEKQVLLTFDLPVGNIKVTVDKSFTDVSCARICDGKLEQLDLAKPFLKNTGYMLMARQIDGQGIIKIGEAITIDTSLLENGIGSIRESLGGELEDINVNYLVISACPSTTNYKTSNRTWRKARPLEVGHRGCGNSFNTKNKDNVVDPSLIANIRENSIQSLTTARILGNADMVEFDVTLTKDLIPIIYHDLSVLKQSDEVKIKDLTHQEMLSTEVCDMSRKTLSHEPTYDVTDSAAGSQTCPTFSSVCEEVDACVDFNVELKWPAMDSVDEQNFFNINDYCDRIIDVVRKSKTSRGIVYSSFSPRVCACLKFKQSEFEVIQLVWGDSGHYGIHHDIRVKSVSNAAAWCQFLDMSGVNTLVNDALNNDTFEKSLKDIRDKNLVIGVYGDLLNYEENRVYCRNLGLDLIIYDNIHVFNKTS</sequence>
<comment type="similarity">
    <text evidence="1">Belongs to the glycerophosphoryl diester phosphodiesterase family.</text>
</comment>
<evidence type="ECO:0000256" key="1">
    <source>
        <dbReference type="ARBA" id="ARBA00007277"/>
    </source>
</evidence>
<dbReference type="SUPFAM" id="SSF51695">
    <property type="entry name" value="PLC-like phosphodiesterases"/>
    <property type="match status" value="1"/>
</dbReference>
<evidence type="ECO:0000313" key="5">
    <source>
        <dbReference type="Proteomes" id="UP000001307"/>
    </source>
</evidence>
<dbReference type="Proteomes" id="UP000001307">
    <property type="component" value="Unassembled WGS sequence"/>
</dbReference>
<dbReference type="InterPro" id="IPR051578">
    <property type="entry name" value="GDPD"/>
</dbReference>
<dbReference type="GO" id="GO:0047389">
    <property type="term" value="F:glycerophosphocholine phosphodiesterase activity"/>
    <property type="evidence" value="ECO:0007669"/>
    <property type="project" value="TreeGrafter"/>
</dbReference>
<gene>
    <name evidence="4" type="ORF">GSOID_T00017502001</name>
</gene>
<dbReference type="Pfam" id="PF03009">
    <property type="entry name" value="GDPD"/>
    <property type="match status" value="1"/>
</dbReference>
<dbReference type="EMBL" id="FN653023">
    <property type="protein sequence ID" value="CBY17879.1"/>
    <property type="molecule type" value="Genomic_DNA"/>
</dbReference>
<dbReference type="InterPro" id="IPR030395">
    <property type="entry name" value="GP_PDE_dom"/>
</dbReference>
<accession>E4X2M6</accession>
<organism evidence="4">
    <name type="scientific">Oikopleura dioica</name>
    <name type="common">Tunicate</name>
    <dbReference type="NCBI Taxonomy" id="34765"/>
    <lineage>
        <taxon>Eukaryota</taxon>
        <taxon>Metazoa</taxon>
        <taxon>Chordata</taxon>
        <taxon>Tunicata</taxon>
        <taxon>Appendicularia</taxon>
        <taxon>Copelata</taxon>
        <taxon>Oikopleuridae</taxon>
        <taxon>Oikopleura</taxon>
    </lineage>
</organism>
<evidence type="ECO:0000256" key="2">
    <source>
        <dbReference type="ARBA" id="ARBA00022801"/>
    </source>
</evidence>
<dbReference type="PANTHER" id="PTHR22958:SF1">
    <property type="entry name" value="GLYCEROPHOSPHOCHOLINE PHOSPHODIESTERASE GPCPD1"/>
    <property type="match status" value="1"/>
</dbReference>
<name>E4X2M6_OIKDI</name>
<dbReference type="FunCoup" id="E4X2M6">
    <property type="interactions" value="1"/>
</dbReference>
<dbReference type="PROSITE" id="PS51704">
    <property type="entry name" value="GP_PDE"/>
    <property type="match status" value="1"/>
</dbReference>
<dbReference type="InterPro" id="IPR017946">
    <property type="entry name" value="PLC-like_Pdiesterase_TIM-brl"/>
</dbReference>
<dbReference type="OrthoDB" id="1058301at2759"/>
<proteinExistence type="inferred from homology"/>
<evidence type="ECO:0000313" key="4">
    <source>
        <dbReference type="EMBL" id="CBY17879.1"/>
    </source>
</evidence>
<keyword evidence="5" id="KW-1185">Reference proteome</keyword>
<dbReference type="Gene3D" id="3.20.20.190">
    <property type="entry name" value="Phosphatidylinositol (PI) phosphodiesterase"/>
    <property type="match status" value="1"/>
</dbReference>
<dbReference type="PANTHER" id="PTHR22958">
    <property type="entry name" value="GLYCEROPHOSPHORYL DIESTER PHOSPHODIESTERASE"/>
    <property type="match status" value="1"/>
</dbReference>
<protein>
    <recommendedName>
        <fullName evidence="3">GP-PDE domain-containing protein</fullName>
    </recommendedName>
</protein>
<keyword evidence="2" id="KW-0378">Hydrolase</keyword>
<evidence type="ECO:0000259" key="3">
    <source>
        <dbReference type="PROSITE" id="PS51704"/>
    </source>
</evidence>